<gene>
    <name evidence="2" type="primary">trbK</name>
    <name evidence="2" type="ORF">H9850_07115</name>
</gene>
<sequence length="108" mass="12189">MSKILLTAGSILLALTLSACDTMPEVNNYNCYAHILPIDRDYHEYAAKCRAEHLGKSNQEYNDLAIARLKACYYSDDQAKCEAATQELQALLQEWQNEKGALAIYEIK</sequence>
<dbReference type="AlphaFoldDB" id="A0A9D1WDM4"/>
<dbReference type="EMBL" id="DXEV01000142">
    <property type="protein sequence ID" value="HIX57224.1"/>
    <property type="molecule type" value="Genomic_DNA"/>
</dbReference>
<name>A0A9D1WDM4_9GAMM</name>
<accession>A0A9D1WDM4</accession>
<dbReference type="InterPro" id="IPR027584">
    <property type="entry name" value="TrbK_RP4"/>
</dbReference>
<comment type="caution">
    <text evidence="2">The sequence shown here is derived from an EMBL/GenBank/DDBJ whole genome shotgun (WGS) entry which is preliminary data.</text>
</comment>
<keyword evidence="2" id="KW-0449">Lipoprotein</keyword>
<dbReference type="Proteomes" id="UP000886829">
    <property type="component" value="Unassembled WGS sequence"/>
</dbReference>
<evidence type="ECO:0000256" key="1">
    <source>
        <dbReference type="SAM" id="SignalP"/>
    </source>
</evidence>
<feature type="chain" id="PRO_5038995200" evidence="1">
    <location>
        <begin position="20"/>
        <end position="108"/>
    </location>
</feature>
<evidence type="ECO:0000313" key="2">
    <source>
        <dbReference type="EMBL" id="HIX57224.1"/>
    </source>
</evidence>
<proteinExistence type="predicted"/>
<evidence type="ECO:0000313" key="3">
    <source>
        <dbReference type="Proteomes" id="UP000886829"/>
    </source>
</evidence>
<organism evidence="2 3">
    <name type="scientific">Candidatus Anaerobiospirillum pullistercoris</name>
    <dbReference type="NCBI Taxonomy" id="2838452"/>
    <lineage>
        <taxon>Bacteria</taxon>
        <taxon>Pseudomonadati</taxon>
        <taxon>Pseudomonadota</taxon>
        <taxon>Gammaproteobacteria</taxon>
        <taxon>Aeromonadales</taxon>
        <taxon>Succinivibrionaceae</taxon>
        <taxon>Anaerobiospirillum</taxon>
    </lineage>
</organism>
<dbReference type="NCBIfam" id="TIGR04359">
    <property type="entry name" value="TrbK_RP4"/>
    <property type="match status" value="1"/>
</dbReference>
<feature type="signal peptide" evidence="1">
    <location>
        <begin position="1"/>
        <end position="19"/>
    </location>
</feature>
<protein>
    <submittedName>
        <fullName evidence="2">Entry exclusion lipoprotein TrbK</fullName>
    </submittedName>
</protein>
<dbReference type="PROSITE" id="PS51257">
    <property type="entry name" value="PROKAR_LIPOPROTEIN"/>
    <property type="match status" value="1"/>
</dbReference>
<keyword evidence="1" id="KW-0732">Signal</keyword>
<reference evidence="2" key="2">
    <citation type="submission" date="2021-04" db="EMBL/GenBank/DDBJ databases">
        <authorList>
            <person name="Gilroy R."/>
        </authorList>
    </citation>
    <scope>NUCLEOTIDE SEQUENCE</scope>
    <source>
        <strain evidence="2">USASDec5-558</strain>
    </source>
</reference>
<reference evidence="2" key="1">
    <citation type="journal article" date="2021" name="PeerJ">
        <title>Extensive microbial diversity within the chicken gut microbiome revealed by metagenomics and culture.</title>
        <authorList>
            <person name="Gilroy R."/>
            <person name="Ravi A."/>
            <person name="Getino M."/>
            <person name="Pursley I."/>
            <person name="Horton D.L."/>
            <person name="Alikhan N.F."/>
            <person name="Baker D."/>
            <person name="Gharbi K."/>
            <person name="Hall N."/>
            <person name="Watson M."/>
            <person name="Adriaenssens E.M."/>
            <person name="Foster-Nyarko E."/>
            <person name="Jarju S."/>
            <person name="Secka A."/>
            <person name="Antonio M."/>
            <person name="Oren A."/>
            <person name="Chaudhuri R.R."/>
            <person name="La Ragione R."/>
            <person name="Hildebrand F."/>
            <person name="Pallen M.J."/>
        </authorList>
    </citation>
    <scope>NUCLEOTIDE SEQUENCE</scope>
    <source>
        <strain evidence="2">USASDec5-558</strain>
    </source>
</reference>